<dbReference type="InterPro" id="IPR016181">
    <property type="entry name" value="Acyl_CoA_acyltransferase"/>
</dbReference>
<evidence type="ECO:0000259" key="3">
    <source>
        <dbReference type="PROSITE" id="PS51186"/>
    </source>
</evidence>
<dbReference type="OrthoDB" id="4095657at2"/>
<dbReference type="Proteomes" id="UP000271683">
    <property type="component" value="Unassembled WGS sequence"/>
</dbReference>
<dbReference type="PANTHER" id="PTHR43877:SF2">
    <property type="entry name" value="AMINOALKYLPHOSPHONATE N-ACETYLTRANSFERASE-RELATED"/>
    <property type="match status" value="1"/>
</dbReference>
<proteinExistence type="predicted"/>
<dbReference type="PANTHER" id="PTHR43877">
    <property type="entry name" value="AMINOALKYLPHOSPHONATE N-ACETYLTRANSFERASE-RELATED-RELATED"/>
    <property type="match status" value="1"/>
</dbReference>
<dbReference type="InterPro" id="IPR050832">
    <property type="entry name" value="Bact_Acetyltransf"/>
</dbReference>
<reference evidence="4 5" key="1">
    <citation type="submission" date="2018-11" db="EMBL/GenBank/DDBJ databases">
        <title>Sequencing the genomes of 1000 actinobacteria strains.</title>
        <authorList>
            <person name="Klenk H.-P."/>
        </authorList>
    </citation>
    <scope>NUCLEOTIDE SEQUENCE [LARGE SCALE GENOMIC DNA]</scope>
    <source>
        <strain evidence="4 5">DSM 43634</strain>
    </source>
</reference>
<dbReference type="Gene3D" id="3.40.630.30">
    <property type="match status" value="1"/>
</dbReference>
<keyword evidence="4" id="KW-0687">Ribonucleoprotein</keyword>
<sequence>MTQFAIRTATTNDLEALVTLYGEARSWLAKNGTNQWATNTPEKVQARLRRSIERRECWIAEVDGSPVGMMTVDEFADPEFWTADDNPSSALYVHRMVVARSAAGNNVGGKLLDQAEKLAAARGKKWLRLDAWRTNEPLHAYYERQGFDAVRIVNLSHRGSGALFQRLVGGEKARRH</sequence>
<name>A0A3N1GMR3_9ACTN</name>
<protein>
    <submittedName>
        <fullName evidence="4">Ribosomal protein S18 acetylase RimI-like enzyme</fullName>
    </submittedName>
</protein>
<dbReference type="InterPro" id="IPR000182">
    <property type="entry name" value="GNAT_dom"/>
</dbReference>
<evidence type="ECO:0000256" key="1">
    <source>
        <dbReference type="ARBA" id="ARBA00022679"/>
    </source>
</evidence>
<dbReference type="AlphaFoldDB" id="A0A3N1GMR3"/>
<gene>
    <name evidence="4" type="ORF">EDD30_4327</name>
</gene>
<dbReference type="EMBL" id="RJKL01000001">
    <property type="protein sequence ID" value="ROP31426.1"/>
    <property type="molecule type" value="Genomic_DNA"/>
</dbReference>
<dbReference type="CDD" id="cd04301">
    <property type="entry name" value="NAT_SF"/>
    <property type="match status" value="1"/>
</dbReference>
<dbReference type="SUPFAM" id="SSF55729">
    <property type="entry name" value="Acyl-CoA N-acyltransferases (Nat)"/>
    <property type="match status" value="1"/>
</dbReference>
<feature type="domain" description="N-acetyltransferase" evidence="3">
    <location>
        <begin position="4"/>
        <end position="169"/>
    </location>
</feature>
<dbReference type="GO" id="GO:0005840">
    <property type="term" value="C:ribosome"/>
    <property type="evidence" value="ECO:0007669"/>
    <property type="project" value="UniProtKB-KW"/>
</dbReference>
<keyword evidence="1" id="KW-0808">Transferase</keyword>
<organism evidence="4 5">
    <name type="scientific">Couchioplanes caeruleus</name>
    <dbReference type="NCBI Taxonomy" id="56438"/>
    <lineage>
        <taxon>Bacteria</taxon>
        <taxon>Bacillati</taxon>
        <taxon>Actinomycetota</taxon>
        <taxon>Actinomycetes</taxon>
        <taxon>Micromonosporales</taxon>
        <taxon>Micromonosporaceae</taxon>
        <taxon>Couchioplanes</taxon>
    </lineage>
</organism>
<accession>A0A3N1GMR3</accession>
<comment type="caution">
    <text evidence="4">The sequence shown here is derived from an EMBL/GenBank/DDBJ whole genome shotgun (WGS) entry which is preliminary data.</text>
</comment>
<dbReference type="RefSeq" id="WP_071809810.1">
    <property type="nucleotide sequence ID" value="NZ_RJKL01000001.1"/>
</dbReference>
<evidence type="ECO:0000313" key="4">
    <source>
        <dbReference type="EMBL" id="ROP31426.1"/>
    </source>
</evidence>
<evidence type="ECO:0000313" key="5">
    <source>
        <dbReference type="Proteomes" id="UP000271683"/>
    </source>
</evidence>
<keyword evidence="4" id="KW-0689">Ribosomal protein</keyword>
<evidence type="ECO:0000256" key="2">
    <source>
        <dbReference type="ARBA" id="ARBA00023315"/>
    </source>
</evidence>
<dbReference type="PROSITE" id="PS51186">
    <property type="entry name" value="GNAT"/>
    <property type="match status" value="1"/>
</dbReference>
<keyword evidence="2" id="KW-0012">Acyltransferase</keyword>
<dbReference type="Pfam" id="PF00583">
    <property type="entry name" value="Acetyltransf_1"/>
    <property type="match status" value="1"/>
</dbReference>
<dbReference type="GO" id="GO:0016747">
    <property type="term" value="F:acyltransferase activity, transferring groups other than amino-acyl groups"/>
    <property type="evidence" value="ECO:0007669"/>
    <property type="project" value="InterPro"/>
</dbReference>